<evidence type="ECO:0000313" key="5">
    <source>
        <dbReference type="Proteomes" id="UP000298787"/>
    </source>
</evidence>
<dbReference type="AlphaFoldDB" id="A0A4U5U838"/>
<evidence type="ECO:0000256" key="1">
    <source>
        <dbReference type="ARBA" id="ARBA00022514"/>
    </source>
</evidence>
<dbReference type="SMART" id="SM00199">
    <property type="entry name" value="SCY"/>
    <property type="match status" value="1"/>
</dbReference>
<accession>A0A4U5U838</accession>
<dbReference type="EMBL" id="CM014081">
    <property type="protein sequence ID" value="TKS70473.1"/>
    <property type="molecule type" value="Genomic_DNA"/>
</dbReference>
<dbReference type="Pfam" id="PF00048">
    <property type="entry name" value="IL8"/>
    <property type="match status" value="1"/>
</dbReference>
<keyword evidence="5" id="KW-1185">Reference proteome</keyword>
<protein>
    <recommendedName>
        <fullName evidence="3">Chemokine interleukin-8-like domain-containing protein</fullName>
    </recommendedName>
</protein>
<dbReference type="Proteomes" id="UP000298787">
    <property type="component" value="Chromosome 4"/>
</dbReference>
<dbReference type="InterPro" id="IPR036048">
    <property type="entry name" value="Interleukin_8-like_sf"/>
</dbReference>
<sequence>MKTVVTLLLLTVICFQCYNCGPVAPGALFRQCCTDSTRSPIPKGRVKHVAPPQSACNVKAMIVTTVCGNRTCIDADWKWSKKLLAEFEKSTANNLPPSAPFNVAKCEDVRP</sequence>
<organism evidence="4 5">
    <name type="scientific">Collichthys lucidus</name>
    <name type="common">Big head croaker</name>
    <name type="synonym">Sciaena lucida</name>
    <dbReference type="NCBI Taxonomy" id="240159"/>
    <lineage>
        <taxon>Eukaryota</taxon>
        <taxon>Metazoa</taxon>
        <taxon>Chordata</taxon>
        <taxon>Craniata</taxon>
        <taxon>Vertebrata</taxon>
        <taxon>Euteleostomi</taxon>
        <taxon>Actinopterygii</taxon>
        <taxon>Neopterygii</taxon>
        <taxon>Teleostei</taxon>
        <taxon>Neoteleostei</taxon>
        <taxon>Acanthomorphata</taxon>
        <taxon>Eupercaria</taxon>
        <taxon>Sciaenidae</taxon>
        <taxon>Collichthys</taxon>
    </lineage>
</organism>
<reference evidence="4 5" key="1">
    <citation type="submission" date="2019-01" db="EMBL/GenBank/DDBJ databases">
        <title>Genome Assembly of Collichthys lucidus.</title>
        <authorList>
            <person name="Cai M."/>
            <person name="Xiao S."/>
        </authorList>
    </citation>
    <scope>NUCLEOTIDE SEQUENCE [LARGE SCALE GENOMIC DNA]</scope>
    <source>
        <strain evidence="4">JT15FE1705JMU</strain>
        <tissue evidence="4">Muscle</tissue>
    </source>
</reference>
<dbReference type="GO" id="GO:0005615">
    <property type="term" value="C:extracellular space"/>
    <property type="evidence" value="ECO:0007669"/>
    <property type="project" value="UniProtKB-KW"/>
</dbReference>
<feature type="signal peptide" evidence="2">
    <location>
        <begin position="1"/>
        <end position="20"/>
    </location>
</feature>
<dbReference type="InterPro" id="IPR001811">
    <property type="entry name" value="Chemokine_IL8-like_dom"/>
</dbReference>
<feature type="chain" id="PRO_5020322423" description="Chemokine interleukin-8-like domain-containing protein" evidence="2">
    <location>
        <begin position="21"/>
        <end position="111"/>
    </location>
</feature>
<evidence type="ECO:0000259" key="3">
    <source>
        <dbReference type="SMART" id="SM00199"/>
    </source>
</evidence>
<dbReference type="SUPFAM" id="SSF54117">
    <property type="entry name" value="Interleukin 8-like chemokines"/>
    <property type="match status" value="1"/>
</dbReference>
<evidence type="ECO:0000256" key="2">
    <source>
        <dbReference type="SAM" id="SignalP"/>
    </source>
</evidence>
<dbReference type="PANTHER" id="PTHR12015">
    <property type="entry name" value="SMALL INDUCIBLE CYTOKINE A"/>
    <property type="match status" value="1"/>
</dbReference>
<proteinExistence type="predicted"/>
<dbReference type="GO" id="GO:0006955">
    <property type="term" value="P:immune response"/>
    <property type="evidence" value="ECO:0007669"/>
    <property type="project" value="InterPro"/>
</dbReference>
<dbReference type="Gene3D" id="2.40.50.40">
    <property type="match status" value="1"/>
</dbReference>
<dbReference type="OrthoDB" id="8934837at2759"/>
<gene>
    <name evidence="4" type="ORF">D9C73_004542</name>
</gene>
<name>A0A4U5U838_COLLU</name>
<dbReference type="InterPro" id="IPR039809">
    <property type="entry name" value="Chemokine_b/g/d"/>
</dbReference>
<evidence type="ECO:0000313" key="4">
    <source>
        <dbReference type="EMBL" id="TKS70473.1"/>
    </source>
</evidence>
<keyword evidence="1" id="KW-0202">Cytokine</keyword>
<feature type="domain" description="Chemokine interleukin-8-like" evidence="3">
    <location>
        <begin position="29"/>
        <end position="87"/>
    </location>
</feature>
<dbReference type="GO" id="GO:0008009">
    <property type="term" value="F:chemokine activity"/>
    <property type="evidence" value="ECO:0007669"/>
    <property type="project" value="InterPro"/>
</dbReference>
<keyword evidence="2" id="KW-0732">Signal</keyword>